<keyword evidence="3" id="KW-1185">Reference proteome</keyword>
<sequence length="204" mass="22635">MLRDRKNAARGTADAFPAAKGRDPPLRPVRARRHREDGHRCTIAGSRPFSRARLMVNAEEMPKRTRKTRPPKVSSRPAWLDRMRRPDPSLSALRRGRTPGQTTSAMGGVGHFDHEQPPKAPSPDSVRGQVANGNAGVTQLRVRYSLLPELRLRRARGTSGSPDGTMRSGSQARPIHRHTRVFLGPCIRLSLRERDGPEGPTLLT</sequence>
<evidence type="ECO:0000313" key="2">
    <source>
        <dbReference type="EMBL" id="KAH8018960.1"/>
    </source>
</evidence>
<accession>A0A9J6DA87</accession>
<dbReference type="AlphaFoldDB" id="A0A9J6DA87"/>
<dbReference type="Proteomes" id="UP000821866">
    <property type="component" value="Chromosome 8"/>
</dbReference>
<reference evidence="2" key="2">
    <citation type="submission" date="2021-09" db="EMBL/GenBank/DDBJ databases">
        <authorList>
            <person name="Jia N."/>
            <person name="Wang J."/>
            <person name="Shi W."/>
            <person name="Du L."/>
            <person name="Sun Y."/>
            <person name="Zhan W."/>
            <person name="Jiang J."/>
            <person name="Wang Q."/>
            <person name="Zhang B."/>
            <person name="Ji P."/>
            <person name="Sakyi L.B."/>
            <person name="Cui X."/>
            <person name="Yuan T."/>
            <person name="Jiang B."/>
            <person name="Yang W."/>
            <person name="Lam T.T.-Y."/>
            <person name="Chang Q."/>
            <person name="Ding S."/>
            <person name="Wang X."/>
            <person name="Zhu J."/>
            <person name="Ruan X."/>
            <person name="Zhao L."/>
            <person name="Wei J."/>
            <person name="Que T."/>
            <person name="Du C."/>
            <person name="Cheng J."/>
            <person name="Dai P."/>
            <person name="Han X."/>
            <person name="Huang E."/>
            <person name="Gao Y."/>
            <person name="Liu J."/>
            <person name="Shao H."/>
            <person name="Ye R."/>
            <person name="Li L."/>
            <person name="Wei W."/>
            <person name="Wang X."/>
            <person name="Wang C."/>
            <person name="Huo Q."/>
            <person name="Li W."/>
            <person name="Guo W."/>
            <person name="Chen H."/>
            <person name="Chen S."/>
            <person name="Zhou L."/>
            <person name="Zhou L."/>
            <person name="Ni X."/>
            <person name="Tian J."/>
            <person name="Zhou Y."/>
            <person name="Sheng Y."/>
            <person name="Liu T."/>
            <person name="Pan Y."/>
            <person name="Xia L."/>
            <person name="Li J."/>
            <person name="Zhao F."/>
            <person name="Cao W."/>
        </authorList>
    </citation>
    <scope>NUCLEOTIDE SEQUENCE</scope>
    <source>
        <strain evidence="2">Rmic-2018</strain>
        <tissue evidence="2">Larvae</tissue>
    </source>
</reference>
<evidence type="ECO:0000256" key="1">
    <source>
        <dbReference type="SAM" id="MobiDB-lite"/>
    </source>
</evidence>
<feature type="region of interest" description="Disordered" evidence="1">
    <location>
        <begin position="1"/>
        <end position="127"/>
    </location>
</feature>
<protein>
    <submittedName>
        <fullName evidence="2">Uncharacterized protein</fullName>
    </submittedName>
</protein>
<evidence type="ECO:0000313" key="3">
    <source>
        <dbReference type="Proteomes" id="UP000821866"/>
    </source>
</evidence>
<reference evidence="2" key="1">
    <citation type="journal article" date="2020" name="Cell">
        <title>Large-Scale Comparative Analyses of Tick Genomes Elucidate Their Genetic Diversity and Vector Capacities.</title>
        <authorList>
            <consortium name="Tick Genome and Microbiome Consortium (TIGMIC)"/>
            <person name="Jia N."/>
            <person name="Wang J."/>
            <person name="Shi W."/>
            <person name="Du L."/>
            <person name="Sun Y."/>
            <person name="Zhan W."/>
            <person name="Jiang J.F."/>
            <person name="Wang Q."/>
            <person name="Zhang B."/>
            <person name="Ji P."/>
            <person name="Bell-Sakyi L."/>
            <person name="Cui X.M."/>
            <person name="Yuan T.T."/>
            <person name="Jiang B.G."/>
            <person name="Yang W.F."/>
            <person name="Lam T.T."/>
            <person name="Chang Q.C."/>
            <person name="Ding S.J."/>
            <person name="Wang X.J."/>
            <person name="Zhu J.G."/>
            <person name="Ruan X.D."/>
            <person name="Zhao L."/>
            <person name="Wei J.T."/>
            <person name="Ye R.Z."/>
            <person name="Que T.C."/>
            <person name="Du C.H."/>
            <person name="Zhou Y.H."/>
            <person name="Cheng J.X."/>
            <person name="Dai P.F."/>
            <person name="Guo W.B."/>
            <person name="Han X.H."/>
            <person name="Huang E.J."/>
            <person name="Li L.F."/>
            <person name="Wei W."/>
            <person name="Gao Y.C."/>
            <person name="Liu J.Z."/>
            <person name="Shao H.Z."/>
            <person name="Wang X."/>
            <person name="Wang C.C."/>
            <person name="Yang T.C."/>
            <person name="Huo Q.B."/>
            <person name="Li W."/>
            <person name="Chen H.Y."/>
            <person name="Chen S.E."/>
            <person name="Zhou L.G."/>
            <person name="Ni X.B."/>
            <person name="Tian J.H."/>
            <person name="Sheng Y."/>
            <person name="Liu T."/>
            <person name="Pan Y.S."/>
            <person name="Xia L.Y."/>
            <person name="Li J."/>
            <person name="Zhao F."/>
            <person name="Cao W.C."/>
        </authorList>
    </citation>
    <scope>NUCLEOTIDE SEQUENCE</scope>
    <source>
        <strain evidence="2">Rmic-2018</strain>
    </source>
</reference>
<comment type="caution">
    <text evidence="2">The sequence shown here is derived from an EMBL/GenBank/DDBJ whole genome shotgun (WGS) entry which is preliminary data.</text>
</comment>
<organism evidence="2 3">
    <name type="scientific">Rhipicephalus microplus</name>
    <name type="common">Cattle tick</name>
    <name type="synonym">Boophilus microplus</name>
    <dbReference type="NCBI Taxonomy" id="6941"/>
    <lineage>
        <taxon>Eukaryota</taxon>
        <taxon>Metazoa</taxon>
        <taxon>Ecdysozoa</taxon>
        <taxon>Arthropoda</taxon>
        <taxon>Chelicerata</taxon>
        <taxon>Arachnida</taxon>
        <taxon>Acari</taxon>
        <taxon>Parasitiformes</taxon>
        <taxon>Ixodida</taxon>
        <taxon>Ixodoidea</taxon>
        <taxon>Ixodidae</taxon>
        <taxon>Rhipicephalinae</taxon>
        <taxon>Rhipicephalus</taxon>
        <taxon>Boophilus</taxon>
    </lineage>
</organism>
<dbReference type="EMBL" id="JABSTU010000010">
    <property type="protein sequence ID" value="KAH8018960.1"/>
    <property type="molecule type" value="Genomic_DNA"/>
</dbReference>
<name>A0A9J6DA87_RHIMP</name>
<gene>
    <name evidence="2" type="ORF">HPB51_014026</name>
</gene>
<proteinExistence type="predicted"/>